<protein>
    <recommendedName>
        <fullName evidence="3">PE-PGRS family protein</fullName>
    </recommendedName>
</protein>
<dbReference type="EMBL" id="MVHV01000008">
    <property type="protein sequence ID" value="ORA83270.1"/>
    <property type="molecule type" value="Genomic_DNA"/>
</dbReference>
<evidence type="ECO:0000313" key="1">
    <source>
        <dbReference type="EMBL" id="ORA83270.1"/>
    </source>
</evidence>
<accession>A0ABX3SSQ3</accession>
<proteinExistence type="predicted"/>
<dbReference type="Proteomes" id="UP000243140">
    <property type="component" value="Unassembled WGS sequence"/>
</dbReference>
<gene>
    <name evidence="1" type="ORF">BST29_10425</name>
</gene>
<name>A0ABX3SSQ3_MYCMA</name>
<sequence length="409" mass="41651">MVVDLAARPHITAVALATAGVIAAAPVAQHLPELRLAQHLRQVSVSDINLTDAASGVVDLFSGVENELASLASGASVAAVPAATVGAFVNPITNWINVLQTAANNIGVLGQDWLADPMPLASQVMLNQFGYGSALATGVNGFSNGFFNTLASAVPTAMQTAWTDLTAGNLSGALNTWFTVLNNAILSGGFGIIPALAIPTEITTNLNNLVTEATSFQVLLDAFLAPGFVYFNEGVAAAFVDSAQGAIDAVQAGNPVGALSAIVNAPANITGDILNGFTSISGHVYDGVLSTSFPYQGLAETFGIDFPQMFAQSIGAKAGQNTSSLIPGALNTFGSTVQTSLTNLWTTLTADLGQMFPSLSGLTSVLQNIPSALAPLGSLVGNLTGQVGSIWGNIAGQVGTLLINLLKLL</sequence>
<keyword evidence="2" id="KW-1185">Reference proteome</keyword>
<organism evidence="1 2">
    <name type="scientific">Mycobacterium malmoense</name>
    <dbReference type="NCBI Taxonomy" id="1780"/>
    <lineage>
        <taxon>Bacteria</taxon>
        <taxon>Bacillati</taxon>
        <taxon>Actinomycetota</taxon>
        <taxon>Actinomycetes</taxon>
        <taxon>Mycobacteriales</taxon>
        <taxon>Mycobacteriaceae</taxon>
        <taxon>Mycobacterium</taxon>
    </lineage>
</organism>
<evidence type="ECO:0008006" key="3">
    <source>
        <dbReference type="Google" id="ProtNLM"/>
    </source>
</evidence>
<comment type="caution">
    <text evidence="1">The sequence shown here is derived from an EMBL/GenBank/DDBJ whole genome shotgun (WGS) entry which is preliminary data.</text>
</comment>
<reference evidence="1 2" key="1">
    <citation type="submission" date="2017-02" db="EMBL/GenBank/DDBJ databases">
        <title>The new phylogeny of genus Mycobacterium.</title>
        <authorList>
            <person name="Tortoli E."/>
            <person name="Trovato A."/>
            <person name="Cirillo D.M."/>
        </authorList>
    </citation>
    <scope>NUCLEOTIDE SEQUENCE [LARGE SCALE GENOMIC DNA]</scope>
    <source>
        <strain evidence="1 2">IP1130001</strain>
    </source>
</reference>
<evidence type="ECO:0000313" key="2">
    <source>
        <dbReference type="Proteomes" id="UP000243140"/>
    </source>
</evidence>